<feature type="transmembrane region" description="Helical" evidence="10">
    <location>
        <begin position="186"/>
        <end position="209"/>
    </location>
</feature>
<evidence type="ECO:0000259" key="11">
    <source>
        <dbReference type="PROSITE" id="PS50262"/>
    </source>
</evidence>
<evidence type="ECO:0000256" key="5">
    <source>
        <dbReference type="ARBA" id="ARBA00023040"/>
    </source>
</evidence>
<evidence type="ECO:0000256" key="2">
    <source>
        <dbReference type="ARBA" id="ARBA00022475"/>
    </source>
</evidence>
<keyword evidence="7 9" id="KW-0675">Receptor</keyword>
<dbReference type="OMA" id="LSYTMFV"/>
<dbReference type="PANTHER" id="PTHR24228:SF75">
    <property type="entry name" value="G-PROTEIN COUPLED RECEPTORS FAMILY 1 PROFILE DOMAIN-CONTAINING PROTEIN"/>
    <property type="match status" value="1"/>
</dbReference>
<feature type="transmembrane region" description="Helical" evidence="10">
    <location>
        <begin position="97"/>
        <end position="125"/>
    </location>
</feature>
<dbReference type="Gene3D" id="1.20.1070.10">
    <property type="entry name" value="Rhodopsin 7-helix transmembrane proteins"/>
    <property type="match status" value="1"/>
</dbReference>
<dbReference type="PRINTS" id="PR00237">
    <property type="entry name" value="GPCRRHODOPSN"/>
</dbReference>
<evidence type="ECO:0000313" key="13">
    <source>
        <dbReference type="WBParaSite" id="nRc.2.0.1.t24463-RA"/>
    </source>
</evidence>
<keyword evidence="5 9" id="KW-0297">G-protein coupled receptor</keyword>
<protein>
    <submittedName>
        <fullName evidence="13">G-protein coupled receptors family 1 profile domain-containing protein</fullName>
    </submittedName>
</protein>
<comment type="similarity">
    <text evidence="9">Belongs to the G-protein coupled receptor 1 family.</text>
</comment>
<evidence type="ECO:0000256" key="7">
    <source>
        <dbReference type="ARBA" id="ARBA00023170"/>
    </source>
</evidence>
<dbReference type="WBParaSite" id="nRc.2.0.1.t24463-RA">
    <property type="protein sequence ID" value="nRc.2.0.1.t24463-RA"/>
    <property type="gene ID" value="nRc.2.0.1.g24463"/>
</dbReference>
<name>A0A915JD79_ROMCU</name>
<evidence type="ECO:0000313" key="12">
    <source>
        <dbReference type="Proteomes" id="UP000887565"/>
    </source>
</evidence>
<feature type="transmembrane region" description="Helical" evidence="10">
    <location>
        <begin position="318"/>
        <end position="342"/>
    </location>
</feature>
<dbReference type="PROSITE" id="PS00237">
    <property type="entry name" value="G_PROTEIN_RECEP_F1_1"/>
    <property type="match status" value="1"/>
</dbReference>
<dbReference type="Pfam" id="PF00001">
    <property type="entry name" value="7tm_1"/>
    <property type="match status" value="1"/>
</dbReference>
<feature type="transmembrane region" description="Helical" evidence="10">
    <location>
        <begin position="21"/>
        <end position="46"/>
    </location>
</feature>
<proteinExistence type="inferred from homology"/>
<dbReference type="InterPro" id="IPR017452">
    <property type="entry name" value="GPCR_Rhodpsn_7TM"/>
</dbReference>
<dbReference type="PANTHER" id="PTHR24228">
    <property type="entry name" value="B2 BRADYKININ RECEPTOR/ANGIOTENSIN II RECEPTOR"/>
    <property type="match status" value="1"/>
</dbReference>
<evidence type="ECO:0000256" key="10">
    <source>
        <dbReference type="SAM" id="Phobius"/>
    </source>
</evidence>
<dbReference type="SUPFAM" id="SSF81321">
    <property type="entry name" value="Family A G protein-coupled receptor-like"/>
    <property type="match status" value="1"/>
</dbReference>
<keyword evidence="6 10" id="KW-0472">Membrane</keyword>
<feature type="transmembrane region" description="Helical" evidence="10">
    <location>
        <begin position="348"/>
        <end position="371"/>
    </location>
</feature>
<organism evidence="12 13">
    <name type="scientific">Romanomermis culicivorax</name>
    <name type="common">Nematode worm</name>
    <dbReference type="NCBI Taxonomy" id="13658"/>
    <lineage>
        <taxon>Eukaryota</taxon>
        <taxon>Metazoa</taxon>
        <taxon>Ecdysozoa</taxon>
        <taxon>Nematoda</taxon>
        <taxon>Enoplea</taxon>
        <taxon>Dorylaimia</taxon>
        <taxon>Mermithida</taxon>
        <taxon>Mermithoidea</taxon>
        <taxon>Mermithidae</taxon>
        <taxon>Romanomermis</taxon>
    </lineage>
</organism>
<keyword evidence="12" id="KW-1185">Reference proteome</keyword>
<dbReference type="AlphaFoldDB" id="A0A915JD79"/>
<feature type="transmembrane region" description="Helical" evidence="10">
    <location>
        <begin position="146"/>
        <end position="166"/>
    </location>
</feature>
<dbReference type="PROSITE" id="PS50262">
    <property type="entry name" value="G_PROTEIN_RECEP_F1_2"/>
    <property type="match status" value="1"/>
</dbReference>
<keyword evidence="3 9" id="KW-0812">Transmembrane</keyword>
<feature type="domain" description="G-protein coupled receptors family 1 profile" evidence="11">
    <location>
        <begin position="42"/>
        <end position="368"/>
    </location>
</feature>
<evidence type="ECO:0000256" key="6">
    <source>
        <dbReference type="ARBA" id="ARBA00023136"/>
    </source>
</evidence>
<feature type="transmembrane region" description="Helical" evidence="10">
    <location>
        <begin position="66"/>
        <end position="91"/>
    </location>
</feature>
<evidence type="ECO:0000256" key="3">
    <source>
        <dbReference type="ARBA" id="ARBA00022692"/>
    </source>
</evidence>
<evidence type="ECO:0000256" key="1">
    <source>
        <dbReference type="ARBA" id="ARBA00004651"/>
    </source>
</evidence>
<dbReference type="CDD" id="cd00637">
    <property type="entry name" value="7tm_classA_rhodopsin-like"/>
    <property type="match status" value="1"/>
</dbReference>
<evidence type="ECO:0000256" key="9">
    <source>
        <dbReference type="RuleBase" id="RU000688"/>
    </source>
</evidence>
<sequence length="423" mass="48227">MKLGIDQNDNFTDLYQSGENIPVYILLYAIIFGISAVVGSIGNVLVEIDHACFRDKKLRKIKNGFIVSLAAADFWVSTVTMPASIAGVLIGRVWFDTHHLICAFTSIVCAPACIASVYSIAFVACHRYFYIGQYALSVKYFSIRGILIDVAFIWSLGFIIHIPNHAGWGTTRYSFMLRFCSLDTDLHSYGIFYAFMVVLALASTFVFYVKIYGVLRRSSLAKKIILAGTAKNGYRLSIRFQVEFDSANDSSESRHVVKVHNFLIIFREQVPQNLFNAEIHSWCRNGVRDELKNRTIVSNNPSHLKDWQLKEEVKIIKVSFRIFLVFFVTWLPLTLLILSHLGDKVPPWVYLLAGLLAHCNSTLNFIFYFLCDDMFKKGLKRLVIKAMPVWIFDVQVNNTNASVWQTRKSTHVGPAEDFKEHDK</sequence>
<dbReference type="Proteomes" id="UP000887565">
    <property type="component" value="Unplaced"/>
</dbReference>
<keyword evidence="4 10" id="KW-1133">Transmembrane helix</keyword>
<comment type="subcellular location">
    <subcellularLocation>
        <location evidence="1">Cell membrane</location>
        <topology evidence="1">Multi-pass membrane protein</topology>
    </subcellularLocation>
</comment>
<dbReference type="GO" id="GO:0005886">
    <property type="term" value="C:plasma membrane"/>
    <property type="evidence" value="ECO:0007669"/>
    <property type="project" value="UniProtKB-SubCell"/>
</dbReference>
<accession>A0A915JD79</accession>
<keyword evidence="2" id="KW-1003">Cell membrane</keyword>
<evidence type="ECO:0000256" key="8">
    <source>
        <dbReference type="ARBA" id="ARBA00023224"/>
    </source>
</evidence>
<dbReference type="GO" id="GO:0004930">
    <property type="term" value="F:G protein-coupled receptor activity"/>
    <property type="evidence" value="ECO:0007669"/>
    <property type="project" value="UniProtKB-KW"/>
</dbReference>
<keyword evidence="8 9" id="KW-0807">Transducer</keyword>
<reference evidence="13" key="1">
    <citation type="submission" date="2022-11" db="UniProtKB">
        <authorList>
            <consortium name="WormBaseParasite"/>
        </authorList>
    </citation>
    <scope>IDENTIFICATION</scope>
</reference>
<dbReference type="InterPro" id="IPR000276">
    <property type="entry name" value="GPCR_Rhodpsn"/>
</dbReference>
<evidence type="ECO:0000256" key="4">
    <source>
        <dbReference type="ARBA" id="ARBA00022989"/>
    </source>
</evidence>